<dbReference type="InterPro" id="IPR010753">
    <property type="entry name" value="DUF1330"/>
</dbReference>
<keyword evidence="3" id="KW-1185">Reference proteome</keyword>
<evidence type="ECO:0000313" key="2">
    <source>
        <dbReference type="EMBL" id="MBH8556109.1"/>
    </source>
</evidence>
<reference evidence="2 3" key="1">
    <citation type="journal article" date="2021" name="Int. J. Syst. Evol. Microbiol.">
        <title>Amazonocrinis nigriterrae gen. nov., sp. nov., Atlanticothrix silvestris gen. nov., sp. nov. and Dendronalium phyllosphericum gen. nov., sp. nov., nostocacean cyanobacteria from Brazilian environments.</title>
        <authorList>
            <person name="Alvarenga D.O."/>
            <person name="Andreote A.P.D."/>
            <person name="Branco L.H.Z."/>
            <person name="Delbaje E."/>
            <person name="Cruz R.B."/>
            <person name="Varani A.M."/>
            <person name="Fiore M.F."/>
        </authorList>
    </citation>
    <scope>NUCLEOTIDE SEQUENCE [LARGE SCALE GENOMIC DNA]</scope>
    <source>
        <strain evidence="2 3">CENA357</strain>
    </source>
</reference>
<feature type="domain" description="DUF1330" evidence="1">
    <location>
        <begin position="3"/>
        <end position="88"/>
    </location>
</feature>
<dbReference type="EMBL" id="JAECZB010000105">
    <property type="protein sequence ID" value="MBH8556109.1"/>
    <property type="molecule type" value="Genomic_DNA"/>
</dbReference>
<dbReference type="AlphaFoldDB" id="A0A8J7HJ63"/>
<comment type="caution">
    <text evidence="2">The sequence shown here is derived from an EMBL/GenBank/DDBJ whole genome shotgun (WGS) entry which is preliminary data.</text>
</comment>
<dbReference type="SUPFAM" id="SSF54909">
    <property type="entry name" value="Dimeric alpha+beta barrel"/>
    <property type="match status" value="1"/>
</dbReference>
<gene>
    <name evidence="2" type="ORF">I8751_27980</name>
</gene>
<dbReference type="Proteomes" id="UP000599391">
    <property type="component" value="Unassembled WGS sequence"/>
</dbReference>
<dbReference type="InterPro" id="IPR011008">
    <property type="entry name" value="Dimeric_a/b-barrel"/>
</dbReference>
<sequence length="92" mass="10425">MAVYLVVQDVISNSHQFSQYTQSLESIIQRCGGRMIAISPLDISEAQQTIVFECLSREDAVGFWYSDEYATVRNFQETAPFQALIVEGEIQL</sequence>
<organism evidence="2 3">
    <name type="scientific">Atlanticothrix silvestris CENA357</name>
    <dbReference type="NCBI Taxonomy" id="1725252"/>
    <lineage>
        <taxon>Bacteria</taxon>
        <taxon>Bacillati</taxon>
        <taxon>Cyanobacteriota</taxon>
        <taxon>Cyanophyceae</taxon>
        <taxon>Nostocales</taxon>
        <taxon>Nodulariaceae</taxon>
        <taxon>Atlanticothrix</taxon>
        <taxon>Atlanticothrix silvestris</taxon>
    </lineage>
</organism>
<dbReference type="Pfam" id="PF07045">
    <property type="entry name" value="DUF1330"/>
    <property type="match status" value="1"/>
</dbReference>
<proteinExistence type="predicted"/>
<dbReference type="Gene3D" id="3.30.70.100">
    <property type="match status" value="1"/>
</dbReference>
<accession>A0A8J7HJ63</accession>
<protein>
    <submittedName>
        <fullName evidence="2">DUF1330 domain-containing protein</fullName>
    </submittedName>
</protein>
<name>A0A8J7HJ63_9CYAN</name>
<evidence type="ECO:0000259" key="1">
    <source>
        <dbReference type="Pfam" id="PF07045"/>
    </source>
</evidence>
<dbReference type="RefSeq" id="WP_214442306.1">
    <property type="nucleotide sequence ID" value="NZ_JAECZB010000105.1"/>
</dbReference>
<evidence type="ECO:0000313" key="3">
    <source>
        <dbReference type="Proteomes" id="UP000599391"/>
    </source>
</evidence>